<reference evidence="1" key="1">
    <citation type="submission" date="2020-05" db="EMBL/GenBank/DDBJ databases">
        <title>Mycena genomes resolve the evolution of fungal bioluminescence.</title>
        <authorList>
            <person name="Tsai I.J."/>
        </authorList>
    </citation>
    <scope>NUCLEOTIDE SEQUENCE</scope>
    <source>
        <strain evidence="1">CCC161011</strain>
    </source>
</reference>
<protein>
    <submittedName>
        <fullName evidence="1">Dehydrogenase</fullName>
    </submittedName>
</protein>
<dbReference type="OrthoDB" id="2907577at2759"/>
<sequence length="132" mass="14414">MAAWAAARRTCARWRKNTPTRADETRAKCPEAEAILIGDLSSLDETKALAAEANNLGPYEAVLHNAGLYTGMERVPGKSGLPSLFTVNTLAPYMLTCLMNKPKRLLFSAFESTNVKYQSAKYPSVSVGFRLA</sequence>
<evidence type="ECO:0000313" key="1">
    <source>
        <dbReference type="EMBL" id="KAF7340356.1"/>
    </source>
</evidence>
<name>A0A8H6XGY8_9AGAR</name>
<proteinExistence type="predicted"/>
<dbReference type="Proteomes" id="UP000620124">
    <property type="component" value="Unassembled WGS sequence"/>
</dbReference>
<dbReference type="AlphaFoldDB" id="A0A8H6XGY8"/>
<dbReference type="SUPFAM" id="SSF51735">
    <property type="entry name" value="NAD(P)-binding Rossmann-fold domains"/>
    <property type="match status" value="1"/>
</dbReference>
<keyword evidence="2" id="KW-1185">Reference proteome</keyword>
<dbReference type="InterPro" id="IPR036291">
    <property type="entry name" value="NAD(P)-bd_dom_sf"/>
</dbReference>
<comment type="caution">
    <text evidence="1">The sequence shown here is derived from an EMBL/GenBank/DDBJ whole genome shotgun (WGS) entry which is preliminary data.</text>
</comment>
<evidence type="ECO:0000313" key="2">
    <source>
        <dbReference type="Proteomes" id="UP000620124"/>
    </source>
</evidence>
<dbReference type="Gene3D" id="3.40.50.720">
    <property type="entry name" value="NAD(P)-binding Rossmann-like Domain"/>
    <property type="match status" value="1"/>
</dbReference>
<dbReference type="EMBL" id="JACAZI010000019">
    <property type="protein sequence ID" value="KAF7340356.1"/>
    <property type="molecule type" value="Genomic_DNA"/>
</dbReference>
<gene>
    <name evidence="1" type="ORF">MVEN_01954800</name>
</gene>
<organism evidence="1 2">
    <name type="scientific">Mycena venus</name>
    <dbReference type="NCBI Taxonomy" id="2733690"/>
    <lineage>
        <taxon>Eukaryota</taxon>
        <taxon>Fungi</taxon>
        <taxon>Dikarya</taxon>
        <taxon>Basidiomycota</taxon>
        <taxon>Agaricomycotina</taxon>
        <taxon>Agaricomycetes</taxon>
        <taxon>Agaricomycetidae</taxon>
        <taxon>Agaricales</taxon>
        <taxon>Marasmiineae</taxon>
        <taxon>Mycenaceae</taxon>
        <taxon>Mycena</taxon>
    </lineage>
</organism>
<accession>A0A8H6XGY8</accession>